<dbReference type="Proteomes" id="UP000275951">
    <property type="component" value="Chromosome"/>
</dbReference>
<evidence type="ECO:0000256" key="1">
    <source>
        <dbReference type="SAM" id="Phobius"/>
    </source>
</evidence>
<keyword evidence="1" id="KW-0472">Membrane</keyword>
<dbReference type="EMBL" id="CP033905">
    <property type="protein sequence ID" value="AZR06747.1"/>
    <property type="molecule type" value="Genomic_DNA"/>
</dbReference>
<evidence type="ECO:0000313" key="2">
    <source>
        <dbReference type="EMBL" id="AZR06747.1"/>
    </source>
</evidence>
<proteinExistence type="predicted"/>
<accession>A0A3S9QL48</accession>
<feature type="transmembrane region" description="Helical" evidence="1">
    <location>
        <begin position="103"/>
        <end position="127"/>
    </location>
</feature>
<dbReference type="AlphaFoldDB" id="A0A3S9QL48"/>
<name>A0A3S9QL48_9ACTO</name>
<evidence type="ECO:0000313" key="3">
    <source>
        <dbReference type="Proteomes" id="UP000275951"/>
    </source>
</evidence>
<feature type="transmembrane region" description="Helical" evidence="1">
    <location>
        <begin position="62"/>
        <end position="82"/>
    </location>
</feature>
<sequence>MRLLKYEKDFLLGTVGFLTFVFLLSSAFVTFYPGNDITIFSGKSIGDIYTNAETKTVWESVAGTYVMTVFAAGFLGANYAGVTRTYLGAGMTRMVIFQRLTKVGLLITALFTAMIAALWGIAAAVGMPDLSGVDPINLSLMPLWILFAYAVAMFVTALFIRFTWWKVIAAAIVVQSAVGAVVALLQRAGVRLPAGMALGREGMPVAVFLFAIVWWIGTWALLRKLPVRRH</sequence>
<keyword evidence="1" id="KW-1133">Transmembrane helix</keyword>
<feature type="transmembrane region" description="Helical" evidence="1">
    <location>
        <begin position="167"/>
        <end position="185"/>
    </location>
</feature>
<keyword evidence="1" id="KW-0812">Transmembrane</keyword>
<reference evidence="2 3" key="1">
    <citation type="submission" date="2018-11" db="EMBL/GenBank/DDBJ databases">
        <title>Multidrug-resistant genes are associated with an 42-kb island TGI1 carrying a complex class 1 integron in a Trueperella pyogenes.</title>
        <authorList>
            <person name="Dong W."/>
        </authorList>
    </citation>
    <scope>NUCLEOTIDE SEQUENCE [LARGE SCALE GENOMIC DNA]</scope>
    <source>
        <strain evidence="2 3">TP4</strain>
    </source>
</reference>
<feature type="transmembrane region" description="Helical" evidence="1">
    <location>
        <begin position="139"/>
        <end position="160"/>
    </location>
</feature>
<organism evidence="2 3">
    <name type="scientific">Trueperella pyogenes</name>
    <dbReference type="NCBI Taxonomy" id="1661"/>
    <lineage>
        <taxon>Bacteria</taxon>
        <taxon>Bacillati</taxon>
        <taxon>Actinomycetota</taxon>
        <taxon>Actinomycetes</taxon>
        <taxon>Actinomycetales</taxon>
        <taxon>Actinomycetaceae</taxon>
        <taxon>Trueperella</taxon>
    </lineage>
</organism>
<feature type="transmembrane region" description="Helical" evidence="1">
    <location>
        <begin position="205"/>
        <end position="222"/>
    </location>
</feature>
<dbReference type="RefSeq" id="WP_114949311.1">
    <property type="nucleotide sequence ID" value="NZ_CP033905.1"/>
</dbReference>
<gene>
    <name evidence="2" type="ORF">EBQ10_05185</name>
</gene>
<feature type="transmembrane region" description="Helical" evidence="1">
    <location>
        <begin position="12"/>
        <end position="32"/>
    </location>
</feature>
<protein>
    <submittedName>
        <fullName evidence="2">Uncharacterized protein</fullName>
    </submittedName>
</protein>